<dbReference type="InterPro" id="IPR000742">
    <property type="entry name" value="EGF"/>
</dbReference>
<dbReference type="Gene3D" id="2.10.70.10">
    <property type="entry name" value="Complement Module, domain 1"/>
    <property type="match status" value="1"/>
</dbReference>
<comment type="caution">
    <text evidence="2">Lacks conserved residue(s) required for the propagation of feature annotation.</text>
</comment>
<evidence type="ECO:0000259" key="3">
    <source>
        <dbReference type="PROSITE" id="PS50923"/>
    </source>
</evidence>
<dbReference type="PROSITE" id="PS01186">
    <property type="entry name" value="EGF_2"/>
    <property type="match status" value="1"/>
</dbReference>
<evidence type="ECO:0000256" key="2">
    <source>
        <dbReference type="PROSITE-ProRule" id="PRU00302"/>
    </source>
</evidence>
<evidence type="ECO:0000313" key="4">
    <source>
        <dbReference type="EMBL" id="KAK7495982.1"/>
    </source>
</evidence>
<dbReference type="Proteomes" id="UP001519460">
    <property type="component" value="Unassembled WGS sequence"/>
</dbReference>
<keyword evidence="2" id="KW-0768">Sushi</keyword>
<proteinExistence type="predicted"/>
<dbReference type="Pfam" id="PF00084">
    <property type="entry name" value="Sushi"/>
    <property type="match status" value="1"/>
</dbReference>
<sequence length="604" mass="65500">LISRIVSAAPAVDTCPALTNPAHGIMVPDSCVTTVSTLGSACVVYCQEGYNLIGPDTVTCTASGQWDTGGQQPVCTNETGETFGVTTADTRCIDSLPKAECLRHCNDSEIARALCPISCATTDHLKCEDTSDLRCSVIPNVCSDEELSIHLCPRFCGKCDIFLVLRTIEECLNPGCVDAATQDECRKERICDSPLAPVMCNRTCFSCQTVNPVTTVNRVNNLKLVQSERSACKSSWQLSQVSFRRGCFVVLPVGSARQRSELVSLACRHRTHSHYNLSRSLGRCLSSMMKQLPWSLVLLTVVVPVSTALVHRGAECSSVPWCRPDGGTEPRCISRNCIRNASACTCPTGHVKKEPYFCDKGAQFPDPFQCQNGLTCGYHGTCSNGTCTCLGNYRAFNGLCGGKFVKMIPGVCDETIDATGDECPLGGINPARCYGTRCECAYQRFRVVERCATNSFQVSECTALKCPAPARCNEDRMKCRCPPGYFAWGKVCVTYFFQPHGACNTTNCPSTSGVCNGNRCVCDARHIADGEVCRMLSFPLTPGDQTNVTSCGVNGMVGGSRCYCNPGYVVTRDASGTKLSCTRSFLMQQRWGDRSGTRHHHIVV</sequence>
<accession>A0ABD0L9B4</accession>
<dbReference type="InterPro" id="IPR035976">
    <property type="entry name" value="Sushi/SCR/CCP_sf"/>
</dbReference>
<dbReference type="AlphaFoldDB" id="A0ABD0L9B4"/>
<protein>
    <recommendedName>
        <fullName evidence="3">Sushi domain-containing protein</fullName>
    </recommendedName>
</protein>
<organism evidence="4 5">
    <name type="scientific">Batillaria attramentaria</name>
    <dbReference type="NCBI Taxonomy" id="370345"/>
    <lineage>
        <taxon>Eukaryota</taxon>
        <taxon>Metazoa</taxon>
        <taxon>Spiralia</taxon>
        <taxon>Lophotrochozoa</taxon>
        <taxon>Mollusca</taxon>
        <taxon>Gastropoda</taxon>
        <taxon>Caenogastropoda</taxon>
        <taxon>Sorbeoconcha</taxon>
        <taxon>Cerithioidea</taxon>
        <taxon>Batillariidae</taxon>
        <taxon>Batillaria</taxon>
    </lineage>
</organism>
<reference evidence="4 5" key="1">
    <citation type="journal article" date="2023" name="Sci. Data">
        <title>Genome assembly of the Korean intertidal mud-creeper Batillaria attramentaria.</title>
        <authorList>
            <person name="Patra A.K."/>
            <person name="Ho P.T."/>
            <person name="Jun S."/>
            <person name="Lee S.J."/>
            <person name="Kim Y."/>
            <person name="Won Y.J."/>
        </authorList>
    </citation>
    <scope>NUCLEOTIDE SEQUENCE [LARGE SCALE GENOMIC DNA]</scope>
    <source>
        <strain evidence="4">Wonlab-2016</strain>
    </source>
</reference>
<keyword evidence="5" id="KW-1185">Reference proteome</keyword>
<dbReference type="CDD" id="cd00033">
    <property type="entry name" value="CCP"/>
    <property type="match status" value="1"/>
</dbReference>
<evidence type="ECO:0000256" key="1">
    <source>
        <dbReference type="ARBA" id="ARBA00023157"/>
    </source>
</evidence>
<gene>
    <name evidence="4" type="ORF">BaRGS_00012683</name>
</gene>
<comment type="caution">
    <text evidence="4">The sequence shown here is derived from an EMBL/GenBank/DDBJ whole genome shotgun (WGS) entry which is preliminary data.</text>
</comment>
<evidence type="ECO:0000313" key="5">
    <source>
        <dbReference type="Proteomes" id="UP001519460"/>
    </source>
</evidence>
<dbReference type="SMART" id="SM00032">
    <property type="entry name" value="CCP"/>
    <property type="match status" value="1"/>
</dbReference>
<dbReference type="PROSITE" id="PS50923">
    <property type="entry name" value="SUSHI"/>
    <property type="match status" value="1"/>
</dbReference>
<feature type="non-terminal residue" evidence="4">
    <location>
        <position position="1"/>
    </location>
</feature>
<dbReference type="SUPFAM" id="SSF57535">
    <property type="entry name" value="Complement control module/SCR domain"/>
    <property type="match status" value="1"/>
</dbReference>
<dbReference type="InterPro" id="IPR000436">
    <property type="entry name" value="Sushi_SCR_CCP_dom"/>
</dbReference>
<feature type="domain" description="Sushi" evidence="3">
    <location>
        <begin position="13"/>
        <end position="77"/>
    </location>
</feature>
<name>A0ABD0L9B4_9CAEN</name>
<dbReference type="EMBL" id="JACVVK020000070">
    <property type="protein sequence ID" value="KAK7495982.1"/>
    <property type="molecule type" value="Genomic_DNA"/>
</dbReference>
<keyword evidence="1" id="KW-1015">Disulfide bond</keyword>